<feature type="non-terminal residue" evidence="1">
    <location>
        <position position="1"/>
    </location>
</feature>
<evidence type="ECO:0000313" key="1">
    <source>
        <dbReference type="EMBL" id="CAG8556470.1"/>
    </source>
</evidence>
<sequence length="45" mass="5211">KNITENNYEPNILNISHEELSKEPNKSVDNENNKILELTPLKEFG</sequence>
<name>A0ACA9LXC0_9GLOM</name>
<accession>A0ACA9LXC0</accession>
<dbReference type="Proteomes" id="UP000789860">
    <property type="component" value="Unassembled WGS sequence"/>
</dbReference>
<evidence type="ECO:0000313" key="2">
    <source>
        <dbReference type="Proteomes" id="UP000789860"/>
    </source>
</evidence>
<gene>
    <name evidence="1" type="ORF">SCALOS_LOCUS5359</name>
</gene>
<reference evidence="1" key="1">
    <citation type="submission" date="2021-06" db="EMBL/GenBank/DDBJ databases">
        <authorList>
            <person name="Kallberg Y."/>
            <person name="Tangrot J."/>
            <person name="Rosling A."/>
        </authorList>
    </citation>
    <scope>NUCLEOTIDE SEQUENCE</scope>
    <source>
        <strain evidence="1">AU212A</strain>
    </source>
</reference>
<protein>
    <submittedName>
        <fullName evidence="1">11690_t:CDS:1</fullName>
    </submittedName>
</protein>
<keyword evidence="2" id="KW-1185">Reference proteome</keyword>
<proteinExistence type="predicted"/>
<organism evidence="1 2">
    <name type="scientific">Scutellospora calospora</name>
    <dbReference type="NCBI Taxonomy" id="85575"/>
    <lineage>
        <taxon>Eukaryota</taxon>
        <taxon>Fungi</taxon>
        <taxon>Fungi incertae sedis</taxon>
        <taxon>Mucoromycota</taxon>
        <taxon>Glomeromycotina</taxon>
        <taxon>Glomeromycetes</taxon>
        <taxon>Diversisporales</taxon>
        <taxon>Gigasporaceae</taxon>
        <taxon>Scutellospora</taxon>
    </lineage>
</organism>
<dbReference type="EMBL" id="CAJVPM010008596">
    <property type="protein sequence ID" value="CAG8556470.1"/>
    <property type="molecule type" value="Genomic_DNA"/>
</dbReference>
<comment type="caution">
    <text evidence="1">The sequence shown here is derived from an EMBL/GenBank/DDBJ whole genome shotgun (WGS) entry which is preliminary data.</text>
</comment>